<proteinExistence type="predicted"/>
<feature type="transmembrane region" description="Helical" evidence="1">
    <location>
        <begin position="95"/>
        <end position="113"/>
    </location>
</feature>
<evidence type="ECO:0000256" key="1">
    <source>
        <dbReference type="SAM" id="Phobius"/>
    </source>
</evidence>
<reference evidence="2" key="1">
    <citation type="submission" date="2020-11" db="EMBL/GenBank/DDBJ databases">
        <title>Enhanced detection system for hospital associated transmission using whole genome sequencing surveillance.</title>
        <authorList>
            <person name="Harrison L.H."/>
            <person name="Van Tyne D."/>
            <person name="Marsh J.W."/>
            <person name="Griffith M.P."/>
            <person name="Snyder D.J."/>
            <person name="Cooper V.S."/>
            <person name="Mustapha M."/>
        </authorList>
    </citation>
    <scope>NUCLEOTIDE SEQUENCE</scope>
    <source>
        <strain evidence="2">STEN00092</strain>
    </source>
</reference>
<evidence type="ECO:0000313" key="2">
    <source>
        <dbReference type="EMBL" id="MBH1639616.1"/>
    </source>
</evidence>
<gene>
    <name evidence="2" type="ORF">I5U57_09185</name>
</gene>
<sequence>MKITDGFDGRHGKFYFISLVAMASASALMLVAALRGAEPLQVPQEVGAFVAAFSLMCSTASYLLIGKIKCSFLLLGVSAAVFSAALWSFGAPLSFVLLLGLPALLLSLISVIFRDKVDVQVEGDD</sequence>
<dbReference type="Proteomes" id="UP000616785">
    <property type="component" value="Unassembled WGS sequence"/>
</dbReference>
<dbReference type="AlphaFoldDB" id="A0AA40XYG8"/>
<protein>
    <recommendedName>
        <fullName evidence="4">Transmembrane protein</fullName>
    </recommendedName>
</protein>
<comment type="caution">
    <text evidence="2">The sequence shown here is derived from an EMBL/GenBank/DDBJ whole genome shotgun (WGS) entry which is preliminary data.</text>
</comment>
<dbReference type="EMBL" id="JADUNO010000023">
    <property type="protein sequence ID" value="MBH1639616.1"/>
    <property type="molecule type" value="Genomic_DNA"/>
</dbReference>
<feature type="transmembrane region" description="Helical" evidence="1">
    <location>
        <begin position="12"/>
        <end position="34"/>
    </location>
</feature>
<keyword evidence="1" id="KW-1133">Transmembrane helix</keyword>
<accession>A0AA40XYG8</accession>
<keyword evidence="1" id="KW-0812">Transmembrane</keyword>
<organism evidence="2 3">
    <name type="scientific">Stenotrophomonas maltophilia</name>
    <name type="common">Pseudomonas maltophilia</name>
    <name type="synonym">Xanthomonas maltophilia</name>
    <dbReference type="NCBI Taxonomy" id="40324"/>
    <lineage>
        <taxon>Bacteria</taxon>
        <taxon>Pseudomonadati</taxon>
        <taxon>Pseudomonadota</taxon>
        <taxon>Gammaproteobacteria</taxon>
        <taxon>Lysobacterales</taxon>
        <taxon>Lysobacteraceae</taxon>
        <taxon>Stenotrophomonas</taxon>
        <taxon>Stenotrophomonas maltophilia group</taxon>
    </lineage>
</organism>
<evidence type="ECO:0000313" key="3">
    <source>
        <dbReference type="Proteomes" id="UP000616785"/>
    </source>
</evidence>
<name>A0AA40XYG8_STEMA</name>
<feature type="transmembrane region" description="Helical" evidence="1">
    <location>
        <begin position="72"/>
        <end position="89"/>
    </location>
</feature>
<evidence type="ECO:0008006" key="4">
    <source>
        <dbReference type="Google" id="ProtNLM"/>
    </source>
</evidence>
<feature type="transmembrane region" description="Helical" evidence="1">
    <location>
        <begin position="46"/>
        <end position="65"/>
    </location>
</feature>
<keyword evidence="1" id="KW-0472">Membrane</keyword>